<dbReference type="Proteomes" id="UP000321464">
    <property type="component" value="Unassembled WGS sequence"/>
</dbReference>
<dbReference type="Gene3D" id="3.50.50.60">
    <property type="entry name" value="FAD/NAD(P)-binding domain"/>
    <property type="match status" value="2"/>
</dbReference>
<dbReference type="EMBL" id="BJYR01000023">
    <property type="protein sequence ID" value="GEO01539.1"/>
    <property type="molecule type" value="Genomic_DNA"/>
</dbReference>
<keyword evidence="4" id="KW-0560">Oxidoreductase</keyword>
<evidence type="ECO:0000256" key="2">
    <source>
        <dbReference type="ARBA" id="ARBA00022630"/>
    </source>
</evidence>
<evidence type="ECO:0000256" key="3">
    <source>
        <dbReference type="ARBA" id="ARBA00022827"/>
    </source>
</evidence>
<keyword evidence="2" id="KW-0285">Flavoprotein</keyword>
<dbReference type="PANTHER" id="PTHR43400">
    <property type="entry name" value="FUMARATE REDUCTASE"/>
    <property type="match status" value="1"/>
</dbReference>
<dbReference type="SUPFAM" id="SSF56425">
    <property type="entry name" value="Succinate dehydrogenase/fumarate reductase flavoprotein, catalytic domain"/>
    <property type="match status" value="1"/>
</dbReference>
<dbReference type="RefSeq" id="WP_147160850.1">
    <property type="nucleotide sequence ID" value="NZ_BJYR01000023.1"/>
</dbReference>
<dbReference type="AlphaFoldDB" id="A0A512APA0"/>
<dbReference type="Gene3D" id="3.90.700.10">
    <property type="entry name" value="Succinate dehydrogenase/fumarate reductase flavoprotein, catalytic domain"/>
    <property type="match status" value="1"/>
</dbReference>
<keyword evidence="3" id="KW-0274">FAD</keyword>
<accession>A0A512APA0</accession>
<sequence>MAHTELAAVAGRGLVAEEPLVTGSADDLLWDTTADVVVVGFGGAGAAAALEACERGASVLIVERFEGGGSTANSGGVYYAGGGTRFQQDAGVADSPEEMFRYLEQECKGAVSEATLRRFCEESVANIEWLAGHGLGFEGSLYSGKTNYPPEDKYLYYAGNEKVPAFAARAAPAARGHRTKGAGWTGYAYFDGLRQATERLGIPVRTHSRVQRLVLDSTGAVIGVELIEIVDPADRRKHQALYAKVDPMRPFNTARAEKAIAEALAFELLVGRRQRIRARSGVILSTGGFGYNVGMVRAHMPCLADRNNALMRLGSMGCSGGGIQLGVSAGGAVGKMDHAFLSRMIAPPDALVQGIIVNRRGERFVNEDAYNALLGGAIMDQPDGDAWIIIDRDLHRKLLRQCIPTGDGTFKPYLAPALLNLFLGGTRKGRTLAELAGRIGVPADRLEASVAQLNAAIAAGQGDPMGKNPDYVRPLGRGPYRALNTSVGNPYSFCIFFTLGGLAVDELRGVVLRPDGSPIDGLYAAGRAAMGLPSNGYISGLSLADGVFSGRRAGRDAAMGRGNARSAADAGSDGAR</sequence>
<evidence type="ECO:0000259" key="5">
    <source>
        <dbReference type="Pfam" id="PF00890"/>
    </source>
</evidence>
<name>A0A512APA0_9SPHN</name>
<dbReference type="GO" id="GO:0016491">
    <property type="term" value="F:oxidoreductase activity"/>
    <property type="evidence" value="ECO:0007669"/>
    <property type="project" value="UniProtKB-KW"/>
</dbReference>
<dbReference type="OrthoDB" id="3178130at2"/>
<dbReference type="InterPro" id="IPR027477">
    <property type="entry name" value="Succ_DH/fumarate_Rdtase_cat_sf"/>
</dbReference>
<dbReference type="PANTHER" id="PTHR43400:SF10">
    <property type="entry name" value="3-OXOSTEROID 1-DEHYDROGENASE"/>
    <property type="match status" value="1"/>
</dbReference>
<dbReference type="InterPro" id="IPR050315">
    <property type="entry name" value="FAD-oxidoreductase_2"/>
</dbReference>
<proteinExistence type="predicted"/>
<gene>
    <name evidence="6" type="ORF">NSE01_33710</name>
</gene>
<keyword evidence="7" id="KW-1185">Reference proteome</keyword>
<dbReference type="Pfam" id="PF00890">
    <property type="entry name" value="FAD_binding_2"/>
    <property type="match status" value="1"/>
</dbReference>
<dbReference type="GO" id="GO:0008202">
    <property type="term" value="P:steroid metabolic process"/>
    <property type="evidence" value="ECO:0007669"/>
    <property type="project" value="UniProtKB-ARBA"/>
</dbReference>
<feature type="domain" description="FAD-dependent oxidoreductase 2 FAD-binding" evidence="5">
    <location>
        <begin position="35"/>
        <end position="530"/>
    </location>
</feature>
<dbReference type="NCBIfam" id="NF005511">
    <property type="entry name" value="PRK07121.1-4"/>
    <property type="match status" value="1"/>
</dbReference>
<evidence type="ECO:0000256" key="1">
    <source>
        <dbReference type="ARBA" id="ARBA00001974"/>
    </source>
</evidence>
<dbReference type="SUPFAM" id="SSF51905">
    <property type="entry name" value="FAD/NAD(P)-binding domain"/>
    <property type="match status" value="1"/>
</dbReference>
<reference evidence="6 7" key="1">
    <citation type="submission" date="2019-07" db="EMBL/GenBank/DDBJ databases">
        <title>Whole genome shotgun sequence of Novosphingobium sediminis NBRC 106119.</title>
        <authorList>
            <person name="Hosoyama A."/>
            <person name="Uohara A."/>
            <person name="Ohji S."/>
            <person name="Ichikawa N."/>
        </authorList>
    </citation>
    <scope>NUCLEOTIDE SEQUENCE [LARGE SCALE GENOMIC DNA]</scope>
    <source>
        <strain evidence="6 7">NBRC 106119</strain>
    </source>
</reference>
<comment type="caution">
    <text evidence="6">The sequence shown here is derived from an EMBL/GenBank/DDBJ whole genome shotgun (WGS) entry which is preliminary data.</text>
</comment>
<evidence type="ECO:0000256" key="4">
    <source>
        <dbReference type="ARBA" id="ARBA00023002"/>
    </source>
</evidence>
<dbReference type="InterPro" id="IPR003953">
    <property type="entry name" value="FAD-dep_OxRdtase_2_FAD-bd"/>
</dbReference>
<evidence type="ECO:0000313" key="6">
    <source>
        <dbReference type="EMBL" id="GEO01539.1"/>
    </source>
</evidence>
<organism evidence="6 7">
    <name type="scientific">Novosphingobium sediminis</name>
    <dbReference type="NCBI Taxonomy" id="707214"/>
    <lineage>
        <taxon>Bacteria</taxon>
        <taxon>Pseudomonadati</taxon>
        <taxon>Pseudomonadota</taxon>
        <taxon>Alphaproteobacteria</taxon>
        <taxon>Sphingomonadales</taxon>
        <taxon>Sphingomonadaceae</taxon>
        <taxon>Novosphingobium</taxon>
    </lineage>
</organism>
<comment type="cofactor">
    <cofactor evidence="1">
        <name>FAD</name>
        <dbReference type="ChEBI" id="CHEBI:57692"/>
    </cofactor>
</comment>
<dbReference type="InterPro" id="IPR036188">
    <property type="entry name" value="FAD/NAD-bd_sf"/>
</dbReference>
<protein>
    <submittedName>
        <fullName evidence="6">Putative dehydrogenase</fullName>
    </submittedName>
</protein>
<evidence type="ECO:0000313" key="7">
    <source>
        <dbReference type="Proteomes" id="UP000321464"/>
    </source>
</evidence>